<organism evidence="1 2">
    <name type="scientific">Acinetobacter baumannii EGD-HP18</name>
    <dbReference type="NCBI Taxonomy" id="1358412"/>
    <lineage>
        <taxon>Bacteria</taxon>
        <taxon>Pseudomonadati</taxon>
        <taxon>Pseudomonadota</taxon>
        <taxon>Gammaproteobacteria</taxon>
        <taxon>Moraxellales</taxon>
        <taxon>Moraxellaceae</taxon>
        <taxon>Acinetobacter</taxon>
        <taxon>Acinetobacter calcoaceticus/baumannii complex</taxon>
    </lineage>
</organism>
<protein>
    <recommendedName>
        <fullName evidence="3">Lipoprotein</fullName>
    </recommendedName>
</protein>
<gene>
    <name evidence="1" type="ORF">N173_00380</name>
</gene>
<evidence type="ECO:0000313" key="2">
    <source>
        <dbReference type="Proteomes" id="UP000016517"/>
    </source>
</evidence>
<dbReference type="AlphaFoldDB" id="A0AAV3K5B8"/>
<sequence>MKKNILLLVISILSVGQMGCSINPHRITLPNTTNAPAIEKINVVGMSRNEFLNKFHPPVVSRLVGDKRVDTITSYKINNKPKAYGVALYNGLIANTIVSSIHSVMPSKLPLDSVDETVSIPDSVIGREKVVIAITYNSSDYIEKVERIE</sequence>
<accession>A0AAV3K5B8</accession>
<evidence type="ECO:0000313" key="1">
    <source>
        <dbReference type="EMBL" id="ERH73081.1"/>
    </source>
</evidence>
<reference evidence="1 2" key="1">
    <citation type="submission" date="2013-08" db="EMBL/GenBank/DDBJ databases">
        <title>Study of Ammonical-Nitrogen removal by Nitrification Denitrification process using lab isolates.</title>
        <authorList>
            <person name="Khardenavis A.A."/>
            <person name="Pal R.R."/>
            <person name="Kapley A."/>
            <person name="Qureshi A."/>
            <person name="Purohit H.J."/>
        </authorList>
    </citation>
    <scope>NUCLEOTIDE SEQUENCE [LARGE SCALE GENOMIC DNA]</scope>
    <source>
        <strain evidence="1 2">EGD-HP18</strain>
    </source>
</reference>
<proteinExistence type="predicted"/>
<name>A0AAV3K5B8_ACIBA</name>
<evidence type="ECO:0008006" key="3">
    <source>
        <dbReference type="Google" id="ProtNLM"/>
    </source>
</evidence>
<dbReference type="EMBL" id="AVST01000001">
    <property type="protein sequence ID" value="ERH73081.1"/>
    <property type="molecule type" value="Genomic_DNA"/>
</dbReference>
<comment type="caution">
    <text evidence="1">The sequence shown here is derived from an EMBL/GenBank/DDBJ whole genome shotgun (WGS) entry which is preliminary data.</text>
</comment>
<dbReference type="Proteomes" id="UP000016517">
    <property type="component" value="Unassembled WGS sequence"/>
</dbReference>